<gene>
    <name evidence="2" type="ORF">WJX73_006530</name>
</gene>
<evidence type="ECO:0000313" key="3">
    <source>
        <dbReference type="Proteomes" id="UP001465755"/>
    </source>
</evidence>
<protein>
    <submittedName>
        <fullName evidence="2">Uncharacterized protein</fullName>
    </submittedName>
</protein>
<feature type="region of interest" description="Disordered" evidence="1">
    <location>
        <begin position="168"/>
        <end position="193"/>
    </location>
</feature>
<name>A0AAW1P5H4_9CHLO</name>
<feature type="region of interest" description="Disordered" evidence="1">
    <location>
        <begin position="57"/>
        <end position="152"/>
    </location>
</feature>
<comment type="caution">
    <text evidence="2">The sequence shown here is derived from an EMBL/GenBank/DDBJ whole genome shotgun (WGS) entry which is preliminary data.</text>
</comment>
<reference evidence="2 3" key="1">
    <citation type="journal article" date="2024" name="Nat. Commun.">
        <title>Phylogenomics reveals the evolutionary origins of lichenization in chlorophyte algae.</title>
        <authorList>
            <person name="Puginier C."/>
            <person name="Libourel C."/>
            <person name="Otte J."/>
            <person name="Skaloud P."/>
            <person name="Haon M."/>
            <person name="Grisel S."/>
            <person name="Petersen M."/>
            <person name="Berrin J.G."/>
            <person name="Delaux P.M."/>
            <person name="Dal Grande F."/>
            <person name="Keller J."/>
        </authorList>
    </citation>
    <scope>NUCLEOTIDE SEQUENCE [LARGE SCALE GENOMIC DNA]</scope>
    <source>
        <strain evidence="2 3">SAG 2036</strain>
    </source>
</reference>
<proteinExistence type="predicted"/>
<keyword evidence="3" id="KW-1185">Reference proteome</keyword>
<organism evidence="2 3">
    <name type="scientific">Symbiochloris irregularis</name>
    <dbReference type="NCBI Taxonomy" id="706552"/>
    <lineage>
        <taxon>Eukaryota</taxon>
        <taxon>Viridiplantae</taxon>
        <taxon>Chlorophyta</taxon>
        <taxon>core chlorophytes</taxon>
        <taxon>Trebouxiophyceae</taxon>
        <taxon>Trebouxiales</taxon>
        <taxon>Trebouxiaceae</taxon>
        <taxon>Symbiochloris</taxon>
    </lineage>
</organism>
<dbReference type="EMBL" id="JALJOQ010000057">
    <property type="protein sequence ID" value="KAK9803720.1"/>
    <property type="molecule type" value="Genomic_DNA"/>
</dbReference>
<evidence type="ECO:0000256" key="1">
    <source>
        <dbReference type="SAM" id="MobiDB-lite"/>
    </source>
</evidence>
<dbReference type="AlphaFoldDB" id="A0AAW1P5H4"/>
<accession>A0AAW1P5H4</accession>
<sequence>MPRKLQVLGILMAQEDTKEAVWRSVVELLTCCWSQTEYETPPEQPSQPPVQTLAESLIPTGGAAGLSATPSVDEEAMLLPVRNQPGMPSGEPAQANGHSGRPGRDHKGQWQHAHKREEGARASAPARGRLKGGLDRQQRKSSGPENPGIELKEAAANPLLGQYHIHDSQGFVKARPHSGQLRNGAVPAVQSAQ</sequence>
<evidence type="ECO:0000313" key="2">
    <source>
        <dbReference type="EMBL" id="KAK9803720.1"/>
    </source>
</evidence>
<dbReference type="Proteomes" id="UP001465755">
    <property type="component" value="Unassembled WGS sequence"/>
</dbReference>